<dbReference type="InterPro" id="IPR003594">
    <property type="entry name" value="HATPase_dom"/>
</dbReference>
<keyword evidence="4" id="KW-1185">Reference proteome</keyword>
<evidence type="ECO:0000313" key="3">
    <source>
        <dbReference type="EMBL" id="AOP49302.1"/>
    </source>
</evidence>
<proteinExistence type="predicted"/>
<dbReference type="GO" id="GO:0004674">
    <property type="term" value="F:protein serine/threonine kinase activity"/>
    <property type="evidence" value="ECO:0007669"/>
    <property type="project" value="UniProtKB-KW"/>
</dbReference>
<keyword evidence="1" id="KW-0723">Serine/threonine-protein kinase</keyword>
<keyword evidence="1" id="KW-0418">Kinase</keyword>
<dbReference type="KEGG" id="slc:SL103_26365"/>
<dbReference type="Gene3D" id="3.30.565.10">
    <property type="entry name" value="Histidine kinase-like ATPase, C-terminal domain"/>
    <property type="match status" value="1"/>
</dbReference>
<organism evidence="3 4">
    <name type="scientific">Streptomyces lydicus</name>
    <dbReference type="NCBI Taxonomy" id="47763"/>
    <lineage>
        <taxon>Bacteria</taxon>
        <taxon>Bacillati</taxon>
        <taxon>Actinomycetota</taxon>
        <taxon>Actinomycetes</taxon>
        <taxon>Kitasatosporales</taxon>
        <taxon>Streptomycetaceae</taxon>
        <taxon>Streptomyces</taxon>
    </lineage>
</organism>
<dbReference type="InterPro" id="IPR050267">
    <property type="entry name" value="Anti-sigma-factor_SerPK"/>
</dbReference>
<dbReference type="AlphaFoldDB" id="A0A1D7VR99"/>
<dbReference type="Pfam" id="PF13581">
    <property type="entry name" value="HATPase_c_2"/>
    <property type="match status" value="1"/>
</dbReference>
<gene>
    <name evidence="3" type="ORF">SL103_26365</name>
</gene>
<reference evidence="3 4" key="1">
    <citation type="submission" date="2016-09" db="EMBL/GenBank/DDBJ databases">
        <title>Complete genome sequencing of Streptomyces lydicus 103 and metabolic pathways analysis of antibiotic biosynthesis.</title>
        <authorList>
            <person name="Jia N."/>
            <person name="Ding M.-Z."/>
            <person name="Gao F."/>
            <person name="Yuan Y.-J."/>
        </authorList>
    </citation>
    <scope>NUCLEOTIDE SEQUENCE [LARGE SCALE GENOMIC DNA]</scope>
    <source>
        <strain evidence="3 4">103</strain>
    </source>
</reference>
<evidence type="ECO:0000259" key="2">
    <source>
        <dbReference type="Pfam" id="PF13581"/>
    </source>
</evidence>
<dbReference type="EMBL" id="CP017157">
    <property type="protein sequence ID" value="AOP49302.1"/>
    <property type="molecule type" value="Genomic_DNA"/>
</dbReference>
<protein>
    <recommendedName>
        <fullName evidence="2">Histidine kinase/HSP90-like ATPase domain-containing protein</fullName>
    </recommendedName>
</protein>
<dbReference type="RefSeq" id="WP_069571414.1">
    <property type="nucleotide sequence ID" value="NZ_CP017157.1"/>
</dbReference>
<sequence>MQDLPAPTTWHIALPHGATAVPVARAMVRTALQDLRATADRTTAQLLTAELVANALKHAREGAPIELVVVRGPADCRVEVHDGDPVLVEGLGEPPDLSSYGIHVAVPAAAGGRGLLLIRSLSSASGCRATAGGKAVWFTLPEQQRMLQH</sequence>
<dbReference type="CDD" id="cd16936">
    <property type="entry name" value="HATPase_RsbW-like"/>
    <property type="match status" value="1"/>
</dbReference>
<keyword evidence="1" id="KW-0808">Transferase</keyword>
<dbReference type="PANTHER" id="PTHR35526">
    <property type="entry name" value="ANTI-SIGMA-F FACTOR RSBW-RELATED"/>
    <property type="match status" value="1"/>
</dbReference>
<name>A0A1D7VR99_9ACTN</name>
<evidence type="ECO:0000256" key="1">
    <source>
        <dbReference type="ARBA" id="ARBA00022527"/>
    </source>
</evidence>
<evidence type="ECO:0000313" key="4">
    <source>
        <dbReference type="Proteomes" id="UP000094094"/>
    </source>
</evidence>
<dbReference type="InterPro" id="IPR036890">
    <property type="entry name" value="HATPase_C_sf"/>
</dbReference>
<dbReference type="OrthoDB" id="4170987at2"/>
<dbReference type="SUPFAM" id="SSF55874">
    <property type="entry name" value="ATPase domain of HSP90 chaperone/DNA topoisomerase II/histidine kinase"/>
    <property type="match status" value="1"/>
</dbReference>
<feature type="domain" description="Histidine kinase/HSP90-like ATPase" evidence="2">
    <location>
        <begin position="18"/>
        <end position="139"/>
    </location>
</feature>
<dbReference type="PANTHER" id="PTHR35526:SF3">
    <property type="entry name" value="ANTI-SIGMA-F FACTOR RSBW"/>
    <property type="match status" value="1"/>
</dbReference>
<accession>A0A1D7VR99</accession>
<dbReference type="Proteomes" id="UP000094094">
    <property type="component" value="Chromosome"/>
</dbReference>